<gene>
    <name evidence="10" type="ORF">TCAL_09665</name>
</gene>
<dbReference type="GO" id="GO:0000981">
    <property type="term" value="F:DNA-binding transcription factor activity, RNA polymerase II-specific"/>
    <property type="evidence" value="ECO:0007669"/>
    <property type="project" value="TreeGrafter"/>
</dbReference>
<dbReference type="PANTHER" id="PTHR11267">
    <property type="entry name" value="T-BOX PROTEIN-RELATED"/>
    <property type="match status" value="1"/>
</dbReference>
<dbReference type="SMART" id="SM00425">
    <property type="entry name" value="TBOX"/>
    <property type="match status" value="1"/>
</dbReference>
<keyword evidence="3" id="KW-0805">Transcription regulation</keyword>
<dbReference type="Gene3D" id="2.60.40.820">
    <property type="entry name" value="Transcription factor, T-box"/>
    <property type="match status" value="1"/>
</dbReference>
<protein>
    <recommendedName>
        <fullName evidence="9">T-box domain-containing protein</fullName>
    </recommendedName>
</protein>
<dbReference type="CDD" id="cd20192">
    <property type="entry name" value="T-box_TBXT_TBX19-like"/>
    <property type="match status" value="1"/>
</dbReference>
<dbReference type="STRING" id="6832.A0A553NSA8"/>
<comment type="caution">
    <text evidence="7">Lacks conserved residue(s) required for the propagation of feature annotation.</text>
</comment>
<dbReference type="Proteomes" id="UP000318571">
    <property type="component" value="Chromosome 1"/>
</dbReference>
<dbReference type="PRINTS" id="PR00937">
    <property type="entry name" value="TBOX"/>
</dbReference>
<dbReference type="GO" id="GO:0001708">
    <property type="term" value="P:cell fate specification"/>
    <property type="evidence" value="ECO:0007669"/>
    <property type="project" value="TreeGrafter"/>
</dbReference>
<feature type="region of interest" description="Disordered" evidence="8">
    <location>
        <begin position="267"/>
        <end position="314"/>
    </location>
</feature>
<evidence type="ECO:0000256" key="5">
    <source>
        <dbReference type="ARBA" id="ARBA00023163"/>
    </source>
</evidence>
<dbReference type="SUPFAM" id="SSF49417">
    <property type="entry name" value="p53-like transcription factors"/>
    <property type="match status" value="1"/>
</dbReference>
<dbReference type="EMBL" id="VCGU01000010">
    <property type="protein sequence ID" value="TRY68300.1"/>
    <property type="molecule type" value="Genomic_DNA"/>
</dbReference>
<dbReference type="PROSITE" id="PS50252">
    <property type="entry name" value="TBOX_3"/>
    <property type="match status" value="1"/>
</dbReference>
<evidence type="ECO:0000256" key="4">
    <source>
        <dbReference type="ARBA" id="ARBA00023125"/>
    </source>
</evidence>
<keyword evidence="6 7" id="KW-0539">Nucleus</keyword>
<dbReference type="GO" id="GO:0003007">
    <property type="term" value="P:heart morphogenesis"/>
    <property type="evidence" value="ECO:0007669"/>
    <property type="project" value="TreeGrafter"/>
</dbReference>
<dbReference type="GO" id="GO:0001707">
    <property type="term" value="P:mesoderm formation"/>
    <property type="evidence" value="ECO:0007669"/>
    <property type="project" value="TreeGrafter"/>
</dbReference>
<dbReference type="InterPro" id="IPR002070">
    <property type="entry name" value="TF_Brachyury"/>
</dbReference>
<accession>A0A553NSA8</accession>
<comment type="caution">
    <text evidence="10">The sequence shown here is derived from an EMBL/GenBank/DDBJ whole genome shotgun (WGS) entry which is preliminary data.</text>
</comment>
<evidence type="ECO:0000313" key="11">
    <source>
        <dbReference type="Proteomes" id="UP000318571"/>
    </source>
</evidence>
<dbReference type="AlphaFoldDB" id="A0A553NSA8"/>
<organism evidence="10 11">
    <name type="scientific">Tigriopus californicus</name>
    <name type="common">Marine copepod</name>
    <dbReference type="NCBI Taxonomy" id="6832"/>
    <lineage>
        <taxon>Eukaryota</taxon>
        <taxon>Metazoa</taxon>
        <taxon>Ecdysozoa</taxon>
        <taxon>Arthropoda</taxon>
        <taxon>Crustacea</taxon>
        <taxon>Multicrustacea</taxon>
        <taxon>Hexanauplia</taxon>
        <taxon>Copepoda</taxon>
        <taxon>Harpacticoida</taxon>
        <taxon>Harpacticidae</taxon>
        <taxon>Tigriopus</taxon>
    </lineage>
</organism>
<dbReference type="PRINTS" id="PR00938">
    <property type="entry name" value="BRACHYURY"/>
</dbReference>
<dbReference type="Pfam" id="PF00907">
    <property type="entry name" value="T-box"/>
    <property type="match status" value="1"/>
</dbReference>
<keyword evidence="2" id="KW-0217">Developmental protein</keyword>
<evidence type="ECO:0000256" key="2">
    <source>
        <dbReference type="ARBA" id="ARBA00022473"/>
    </source>
</evidence>
<feature type="domain" description="T-box" evidence="9">
    <location>
        <begin position="37"/>
        <end position="222"/>
    </location>
</feature>
<name>A0A553NSA8_TIGCA</name>
<evidence type="ECO:0000256" key="6">
    <source>
        <dbReference type="ARBA" id="ARBA00023242"/>
    </source>
</evidence>
<sequence>MCAAVSHNTMPVNSNLMVSSHSSSNSDGIGDRVMVHLLERELWVKFKILTNEMIVTKGGRRMFPVIKVQVSGLDPHAFYNVLLEFRQIENNRFKYINGEWLTGGKGEPPPPNAVYAHPDSPNYGSHWSKDPINFAKVKLTNKVSGAGQIMLNSLHKYEPIVHIVRVQSGTGPTLPMDWAGPNNRVKSFPFPETQFIAVTAYQNEEVTQLKIQHNPFAKAFLDNKDRGESNHIHHGTSSSMNHSPQLQVPSRIQQILANAAAEAQFNGNPVRHSPYHIPNRRQSHQNHRPQSQQVHSAHTVKNETGNSGENALASPWHSNAQANHLYNNLMMGVETWNNYQGNAEYLAVGPQELPVQLVRSSPNSVGAQEVSNDGSDKDSPESRVPQISPPVHHNHQNHQSHILPHDLGPNHVSGPKISPSNHGESPPLGGGDLGASQVANFIGPDNPHDVSVSWSTVAQGIPQYNPPTSYEHYEHPSSNKSRGFLQDPIRPKVADRIQLHPLHPTDVSTEANIHILQNMSGLKSM</sequence>
<evidence type="ECO:0000313" key="10">
    <source>
        <dbReference type="EMBL" id="TRY68300.1"/>
    </source>
</evidence>
<feature type="compositionally biased region" description="Polar residues" evidence="8">
    <location>
        <begin position="360"/>
        <end position="373"/>
    </location>
</feature>
<evidence type="ECO:0000259" key="9">
    <source>
        <dbReference type="PROSITE" id="PS50252"/>
    </source>
</evidence>
<evidence type="ECO:0000256" key="3">
    <source>
        <dbReference type="ARBA" id="ARBA00023015"/>
    </source>
</evidence>
<dbReference type="GO" id="GO:0045893">
    <property type="term" value="P:positive regulation of DNA-templated transcription"/>
    <property type="evidence" value="ECO:0007669"/>
    <property type="project" value="InterPro"/>
</dbReference>
<evidence type="ECO:0000256" key="1">
    <source>
        <dbReference type="ARBA" id="ARBA00004123"/>
    </source>
</evidence>
<keyword evidence="5" id="KW-0804">Transcription</keyword>
<keyword evidence="4 7" id="KW-0238">DNA-binding</keyword>
<dbReference type="InterPro" id="IPR001699">
    <property type="entry name" value="TF_T-box"/>
</dbReference>
<evidence type="ECO:0000256" key="7">
    <source>
        <dbReference type="PROSITE-ProRule" id="PRU00201"/>
    </source>
</evidence>
<comment type="subcellular location">
    <subcellularLocation>
        <location evidence="1 7">Nucleus</location>
    </subcellularLocation>
</comment>
<reference evidence="10 11" key="1">
    <citation type="journal article" date="2018" name="Nat. Ecol. Evol.">
        <title>Genomic signatures of mitonuclear coevolution across populations of Tigriopus californicus.</title>
        <authorList>
            <person name="Barreto F.S."/>
            <person name="Watson E.T."/>
            <person name="Lima T.G."/>
            <person name="Willett C.S."/>
            <person name="Edmands S."/>
            <person name="Li W."/>
            <person name="Burton R.S."/>
        </authorList>
    </citation>
    <scope>NUCLEOTIDE SEQUENCE [LARGE SCALE GENOMIC DNA]</scope>
    <source>
        <strain evidence="10 11">San Diego</strain>
    </source>
</reference>
<dbReference type="PROSITE" id="PS01283">
    <property type="entry name" value="TBOX_1"/>
    <property type="match status" value="1"/>
</dbReference>
<feature type="compositionally biased region" description="Basic residues" evidence="8">
    <location>
        <begin position="278"/>
        <end position="287"/>
    </location>
</feature>
<dbReference type="InterPro" id="IPR008967">
    <property type="entry name" value="p53-like_TF_DNA-bd_sf"/>
</dbReference>
<feature type="region of interest" description="Disordered" evidence="8">
    <location>
        <begin position="360"/>
        <end position="438"/>
    </location>
</feature>
<dbReference type="InterPro" id="IPR046360">
    <property type="entry name" value="T-box_DNA-bd"/>
</dbReference>
<dbReference type="GO" id="GO:0005634">
    <property type="term" value="C:nucleus"/>
    <property type="evidence" value="ECO:0007669"/>
    <property type="project" value="UniProtKB-SubCell"/>
</dbReference>
<dbReference type="GO" id="GO:0000785">
    <property type="term" value="C:chromatin"/>
    <property type="evidence" value="ECO:0007669"/>
    <property type="project" value="TreeGrafter"/>
</dbReference>
<proteinExistence type="predicted"/>
<dbReference type="GO" id="GO:0000978">
    <property type="term" value="F:RNA polymerase II cis-regulatory region sequence-specific DNA binding"/>
    <property type="evidence" value="ECO:0007669"/>
    <property type="project" value="InterPro"/>
</dbReference>
<evidence type="ECO:0000256" key="8">
    <source>
        <dbReference type="SAM" id="MobiDB-lite"/>
    </source>
</evidence>
<keyword evidence="11" id="KW-1185">Reference proteome</keyword>
<dbReference type="InterPro" id="IPR036960">
    <property type="entry name" value="T-box_sf"/>
</dbReference>
<dbReference type="InterPro" id="IPR018186">
    <property type="entry name" value="TF_T-box_CS"/>
</dbReference>
<dbReference type="PANTHER" id="PTHR11267:SF106">
    <property type="entry name" value="T-RELATED PROTEIN"/>
    <property type="match status" value="1"/>
</dbReference>